<dbReference type="PANTHER" id="PTHR10519">
    <property type="entry name" value="GABA-B RECEPTOR"/>
    <property type="match status" value="1"/>
</dbReference>
<dbReference type="OrthoDB" id="411630at2759"/>
<feature type="region of interest" description="Disordered" evidence="10">
    <location>
        <begin position="1"/>
        <end position="148"/>
    </location>
</feature>
<evidence type="ECO:0000313" key="14">
    <source>
        <dbReference type="Proteomes" id="UP000007110"/>
    </source>
</evidence>
<name>A0A7M7NI84_STRPU</name>
<evidence type="ECO:0000256" key="4">
    <source>
        <dbReference type="ARBA" id="ARBA00023040"/>
    </source>
</evidence>
<feature type="transmembrane region" description="Helical" evidence="11">
    <location>
        <begin position="611"/>
        <end position="628"/>
    </location>
</feature>
<dbReference type="Pfam" id="PF01094">
    <property type="entry name" value="ANF_receptor"/>
    <property type="match status" value="1"/>
</dbReference>
<keyword evidence="2 11" id="KW-0812">Transmembrane</keyword>
<keyword evidence="14" id="KW-1185">Reference proteome</keyword>
<evidence type="ECO:0000256" key="9">
    <source>
        <dbReference type="SAM" id="Coils"/>
    </source>
</evidence>
<feature type="compositionally biased region" description="Basic and acidic residues" evidence="10">
    <location>
        <begin position="50"/>
        <end position="63"/>
    </location>
</feature>
<evidence type="ECO:0000256" key="6">
    <source>
        <dbReference type="ARBA" id="ARBA00023170"/>
    </source>
</evidence>
<evidence type="ECO:0000256" key="3">
    <source>
        <dbReference type="ARBA" id="ARBA00022989"/>
    </source>
</evidence>
<dbReference type="InterPro" id="IPR001828">
    <property type="entry name" value="ANF_lig-bd_rcpt"/>
</dbReference>
<feature type="transmembrane region" description="Helical" evidence="11">
    <location>
        <begin position="812"/>
        <end position="834"/>
    </location>
</feature>
<evidence type="ECO:0000256" key="10">
    <source>
        <dbReference type="SAM" id="MobiDB-lite"/>
    </source>
</evidence>
<dbReference type="Proteomes" id="UP000007110">
    <property type="component" value="Unassembled WGS sequence"/>
</dbReference>
<evidence type="ECO:0000259" key="12">
    <source>
        <dbReference type="PROSITE" id="PS50259"/>
    </source>
</evidence>
<dbReference type="CDD" id="cd06366">
    <property type="entry name" value="PBP1_GABAb_receptor"/>
    <property type="match status" value="1"/>
</dbReference>
<reference evidence="13" key="2">
    <citation type="submission" date="2021-01" db="UniProtKB">
        <authorList>
            <consortium name="EnsemblMetazoa"/>
        </authorList>
    </citation>
    <scope>IDENTIFICATION</scope>
</reference>
<dbReference type="EnsemblMetazoa" id="XM_030980175">
    <property type="protein sequence ID" value="XP_030836035"/>
    <property type="gene ID" value="LOC574827"/>
</dbReference>
<dbReference type="KEGG" id="spu:574827"/>
<dbReference type="GO" id="GO:0007214">
    <property type="term" value="P:gamma-aminobutyric acid signaling pathway"/>
    <property type="evidence" value="ECO:0000318"/>
    <property type="project" value="GO_Central"/>
</dbReference>
<accession>A0A7M7NI84</accession>
<keyword evidence="9" id="KW-0175">Coiled coil</keyword>
<dbReference type="GO" id="GO:0004965">
    <property type="term" value="F:G protein-coupled GABA receptor activity"/>
    <property type="evidence" value="ECO:0000318"/>
    <property type="project" value="GO_Central"/>
</dbReference>
<evidence type="ECO:0000256" key="8">
    <source>
        <dbReference type="ARBA" id="ARBA00023224"/>
    </source>
</evidence>
<dbReference type="InterPro" id="IPR028082">
    <property type="entry name" value="Peripla_BP_I"/>
</dbReference>
<feature type="transmembrane region" description="Helical" evidence="11">
    <location>
        <begin position="779"/>
        <end position="800"/>
    </location>
</feature>
<comment type="subcellular location">
    <subcellularLocation>
        <location evidence="1">Membrane</location>
        <topology evidence="1">Multi-pass membrane protein</topology>
    </subcellularLocation>
</comment>
<feature type="compositionally biased region" description="Basic and acidic residues" evidence="10">
    <location>
        <begin position="976"/>
        <end position="988"/>
    </location>
</feature>
<dbReference type="FunFam" id="3.40.50.2300:FF:000751">
    <property type="match status" value="1"/>
</dbReference>
<keyword evidence="5 11" id="KW-0472">Membrane</keyword>
<dbReference type="PRINTS" id="PR01176">
    <property type="entry name" value="GABABRECEPTR"/>
</dbReference>
<dbReference type="InterPro" id="IPR017978">
    <property type="entry name" value="GPCR_3_C"/>
</dbReference>
<dbReference type="GeneID" id="574827"/>
<evidence type="ECO:0000256" key="11">
    <source>
        <dbReference type="SAM" id="Phobius"/>
    </source>
</evidence>
<feature type="compositionally biased region" description="Low complexity" evidence="10">
    <location>
        <begin position="1104"/>
        <end position="1114"/>
    </location>
</feature>
<feature type="transmembrane region" description="Helical" evidence="11">
    <location>
        <begin position="689"/>
        <end position="710"/>
    </location>
</feature>
<dbReference type="PANTHER" id="PTHR10519:SF46">
    <property type="entry name" value="METABOTROPIC GABA-B RECEPTOR SUBTYPE 3, ISOFORM A"/>
    <property type="match status" value="1"/>
</dbReference>
<evidence type="ECO:0000256" key="1">
    <source>
        <dbReference type="ARBA" id="ARBA00004141"/>
    </source>
</evidence>
<dbReference type="InterPro" id="IPR002455">
    <property type="entry name" value="GPCR3_GABA-B"/>
</dbReference>
<proteinExistence type="predicted"/>
<dbReference type="PRINTS" id="PR00248">
    <property type="entry name" value="GPCRMGR"/>
</dbReference>
<dbReference type="PRINTS" id="PR01177">
    <property type="entry name" value="GABAB1RECPTR"/>
</dbReference>
<feature type="compositionally biased region" description="Low complexity" evidence="10">
    <location>
        <begin position="1047"/>
        <end position="1057"/>
    </location>
</feature>
<dbReference type="Pfam" id="PF00003">
    <property type="entry name" value="7tm_3"/>
    <property type="match status" value="1"/>
</dbReference>
<protein>
    <recommendedName>
        <fullName evidence="12">G-protein coupled receptors family 3 profile domain-containing protein</fullName>
    </recommendedName>
</protein>
<organism evidence="13 14">
    <name type="scientific">Strongylocentrotus purpuratus</name>
    <name type="common">Purple sea urchin</name>
    <dbReference type="NCBI Taxonomy" id="7668"/>
    <lineage>
        <taxon>Eukaryota</taxon>
        <taxon>Metazoa</taxon>
        <taxon>Echinodermata</taxon>
        <taxon>Eleutherozoa</taxon>
        <taxon>Echinozoa</taxon>
        <taxon>Echinoidea</taxon>
        <taxon>Euechinoidea</taxon>
        <taxon>Echinacea</taxon>
        <taxon>Camarodonta</taxon>
        <taxon>Echinidea</taxon>
        <taxon>Strongylocentrotidae</taxon>
        <taxon>Strongylocentrotus</taxon>
    </lineage>
</organism>
<dbReference type="PROSITE" id="PS50259">
    <property type="entry name" value="G_PROTEIN_RECEP_F3_4"/>
    <property type="match status" value="1"/>
</dbReference>
<feature type="coiled-coil region" evidence="9">
    <location>
        <begin position="883"/>
        <end position="910"/>
    </location>
</feature>
<sequence length="1161" mass="129327">MGSGHGKAGQPVELQGIPEAWGNGTNKKEVSKKTTSPSPAMEKVISLGAEDIKIESVEEDGTKENTLPEMKENGTLRDTGQASHASTSSANTIEILGGNKTPAEPVVDVSITSRRPMRTRSGSPRPKSDGNTRSWNAGSLDAEEGSSHMSVTSYNLTQTIRSSCRSSKCLLDYSDLMFKEICDTGVGVDALYDQLYRKPTMSMLLGCSCSDVSKRVGQILPYWNVVMVSYGSTSVALTDQEYYPTFFRTVTPDSSHNAARASFIEYFKWNMVASLSQEEELFSLAQTKMSKYFESDTNITFSAVLSFVDDPGPQIQQLEEKDARIIIGSFQEDAARAVFCEAYKRGLYGAKYVWLLVGWYMRDWWLVEDDRIDCTPEELTEAVEGYFAVDSMDTNVDDRMSVSGLTSSEFREEMKQRGIEHLSTHAAQTYDAVWTITLALKEAMQIVTEPTPSNASILTTTTTTVMSDVGSAEFSYTDEGMKDALIDIMSEVKFTGVSGPVSFAGPDRFGITTFRQNQGGELKRVALYFPESELLDFETEGTVPINWAGGFIPVDHLIVLDKPIRINSAAFLSISVLTVFGILLAFLFLAFNIKYRKTKYIKLSSPNLNNILVVGCIAVYSAILMMGLDGDKVSDVVFAPLCTIRTSFLAVGFSMAFGSMFVKTYRVYHIITHAMSRVIKRKMLHESTLFLMIGVLLLLDVILIALWVILDPMYRQEKRLNVEVSDDGTRAYVPVIEECTSSHQSKWLVALYSYKGLLLLFGVFLAWETRNVKIPALNDSHYIAVCVYNVVIMSVLAVVVNNWVIQGNHRTMSFMLVSLCICITTTATLCLLFVPKLHAIRISVSNDPVTRSVGLEVKGRTRRFVMDESTELKESIYRAEIHIRAFRRENRKLDSKIAELEGVLRMLEREEQYRLGHLSEFDLDTSGKEHELQMLLHLPETPIDNQESCAVNRFEQEYKRIVTQNLNSVSGGGGGRTEERPGKTETRRRTSVLPFRGLGKENSFTHTPLMARFSTDTDETNSDICPDLDTERSTVVERSYGTLRGTSSAGSSESLSSKLRAISDGGVGMIGDSKGKRTNDVDEEDETEIENNDQEDADETSVLAYRRSSSAANRGSNKDIPGTSETADKEDPDERTLITEMQDLQLRLLQLNGKANMIYYV</sequence>
<keyword evidence="4" id="KW-0297">G-protein coupled receptor</keyword>
<feature type="region of interest" description="Disordered" evidence="10">
    <location>
        <begin position="1038"/>
        <end position="1057"/>
    </location>
</feature>
<evidence type="ECO:0000256" key="2">
    <source>
        <dbReference type="ARBA" id="ARBA00022692"/>
    </source>
</evidence>
<evidence type="ECO:0000256" key="7">
    <source>
        <dbReference type="ARBA" id="ARBA00023180"/>
    </source>
</evidence>
<feature type="region of interest" description="Disordered" evidence="10">
    <location>
        <begin position="966"/>
        <end position="989"/>
    </location>
</feature>
<dbReference type="GO" id="GO:0038039">
    <property type="term" value="C:G protein-coupled receptor heterodimeric complex"/>
    <property type="evidence" value="ECO:0000318"/>
    <property type="project" value="GO_Central"/>
</dbReference>
<dbReference type="FunFam" id="3.40.50.2300:FF:001158">
    <property type="match status" value="1"/>
</dbReference>
<feature type="transmembrane region" description="Helical" evidence="11">
    <location>
        <begin position="747"/>
        <end position="767"/>
    </location>
</feature>
<keyword evidence="6" id="KW-0675">Receptor</keyword>
<dbReference type="InterPro" id="IPR000337">
    <property type="entry name" value="GPCR_3"/>
</dbReference>
<evidence type="ECO:0000313" key="13">
    <source>
        <dbReference type="EnsemblMetazoa" id="XP_030836035"/>
    </source>
</evidence>
<dbReference type="Gene3D" id="3.40.50.2300">
    <property type="match status" value="2"/>
</dbReference>
<keyword evidence="8" id="KW-0807">Transducer</keyword>
<dbReference type="SUPFAM" id="SSF53822">
    <property type="entry name" value="Periplasmic binding protein-like I"/>
    <property type="match status" value="1"/>
</dbReference>
<feature type="compositionally biased region" description="Acidic residues" evidence="10">
    <location>
        <begin position="1081"/>
        <end position="1099"/>
    </location>
</feature>
<evidence type="ECO:0000256" key="5">
    <source>
        <dbReference type="ARBA" id="ARBA00023136"/>
    </source>
</evidence>
<keyword evidence="7" id="KW-0325">Glycoprotein</keyword>
<dbReference type="InParanoid" id="A0A7M7NI84"/>
<feature type="compositionally biased region" description="Polar residues" evidence="10">
    <location>
        <begin position="76"/>
        <end position="92"/>
    </location>
</feature>
<keyword evidence="3 11" id="KW-1133">Transmembrane helix</keyword>
<dbReference type="RefSeq" id="XP_030836035.1">
    <property type="nucleotide sequence ID" value="XM_030980175.1"/>
</dbReference>
<dbReference type="AlphaFoldDB" id="A0A7M7NI84"/>
<feature type="region of interest" description="Disordered" evidence="10">
    <location>
        <begin position="1063"/>
        <end position="1134"/>
    </location>
</feature>
<feature type="domain" description="G-protein coupled receptors family 3 profile" evidence="12">
    <location>
        <begin position="570"/>
        <end position="840"/>
    </location>
</feature>
<reference evidence="14" key="1">
    <citation type="submission" date="2015-02" db="EMBL/GenBank/DDBJ databases">
        <title>Genome sequencing for Strongylocentrotus purpuratus.</title>
        <authorList>
            <person name="Murali S."/>
            <person name="Liu Y."/>
            <person name="Vee V."/>
            <person name="English A."/>
            <person name="Wang M."/>
            <person name="Skinner E."/>
            <person name="Han Y."/>
            <person name="Muzny D.M."/>
            <person name="Worley K.C."/>
            <person name="Gibbs R.A."/>
        </authorList>
    </citation>
    <scope>NUCLEOTIDE SEQUENCE</scope>
</reference>
<dbReference type="CDD" id="cd15047">
    <property type="entry name" value="7tmC_GABA-B-like"/>
    <property type="match status" value="1"/>
</dbReference>
<feature type="transmembrane region" description="Helical" evidence="11">
    <location>
        <begin position="569"/>
        <end position="591"/>
    </location>
</feature>